<evidence type="ECO:0000313" key="3">
    <source>
        <dbReference type="Proteomes" id="UP000297452"/>
    </source>
</evidence>
<dbReference type="AlphaFoldDB" id="A0A4Z1HIL0"/>
<dbReference type="EMBL" id="PQXJ01000466">
    <property type="protein sequence ID" value="TGO48625.1"/>
    <property type="molecule type" value="Genomic_DNA"/>
</dbReference>
<name>A0A4Z1HIL0_9HELO</name>
<dbReference type="Proteomes" id="UP000297452">
    <property type="component" value="Unassembled WGS sequence"/>
</dbReference>
<reference evidence="2 3" key="1">
    <citation type="submission" date="2017-12" db="EMBL/GenBank/DDBJ databases">
        <title>Comparative genomics of Botrytis spp.</title>
        <authorList>
            <person name="Valero-Jimenez C.A."/>
            <person name="Tapia P."/>
            <person name="Veloso J."/>
            <person name="Silva-Moreno E."/>
            <person name="Staats M."/>
            <person name="Valdes J.H."/>
            <person name="Van Kan J.A.L."/>
        </authorList>
    </citation>
    <scope>NUCLEOTIDE SEQUENCE [LARGE SCALE GENOMIC DNA]</scope>
    <source>
        <strain evidence="2 3">MUCL2120</strain>
    </source>
</reference>
<evidence type="ECO:0000313" key="2">
    <source>
        <dbReference type="EMBL" id="TGO48625.1"/>
    </source>
</evidence>
<keyword evidence="3" id="KW-1185">Reference proteome</keyword>
<feature type="transmembrane region" description="Helical" evidence="1">
    <location>
        <begin position="18"/>
        <end position="40"/>
    </location>
</feature>
<gene>
    <name evidence="2" type="ORF">BOTNAR_0466g00010</name>
</gene>
<accession>A0A4Z1HIL0</accession>
<keyword evidence="1" id="KW-1133">Transmembrane helix</keyword>
<evidence type="ECO:0000256" key="1">
    <source>
        <dbReference type="SAM" id="Phobius"/>
    </source>
</evidence>
<organism evidence="2 3">
    <name type="scientific">Botryotinia narcissicola</name>
    <dbReference type="NCBI Taxonomy" id="278944"/>
    <lineage>
        <taxon>Eukaryota</taxon>
        <taxon>Fungi</taxon>
        <taxon>Dikarya</taxon>
        <taxon>Ascomycota</taxon>
        <taxon>Pezizomycotina</taxon>
        <taxon>Leotiomycetes</taxon>
        <taxon>Helotiales</taxon>
        <taxon>Sclerotiniaceae</taxon>
        <taxon>Botryotinia</taxon>
    </lineage>
</organism>
<proteinExistence type="predicted"/>
<feature type="transmembrane region" description="Helical" evidence="1">
    <location>
        <begin position="49"/>
        <end position="67"/>
    </location>
</feature>
<comment type="caution">
    <text evidence="2">The sequence shown here is derived from an EMBL/GenBank/DDBJ whole genome shotgun (WGS) entry which is preliminary data.</text>
</comment>
<feature type="transmembrane region" description="Helical" evidence="1">
    <location>
        <begin position="87"/>
        <end position="108"/>
    </location>
</feature>
<keyword evidence="1" id="KW-0472">Membrane</keyword>
<keyword evidence="1" id="KW-0812">Transmembrane</keyword>
<protein>
    <submittedName>
        <fullName evidence="2">Uncharacterized protein</fullName>
    </submittedName>
</protein>
<sequence>MKFPTIEPEDKFPRVPNALAFIIYRFLPIFCLTTFSYCFFQRHSFYEHIYLSSMWWVASGLIIRVFRPEVRSWDHFLGYWTLGKIHHILYFICIVILVSRFGVQYGVWTRWNVARLGPTAECVRYYCGSIDYERATESKRKELEWWIEGLLRDDSDCFALAEERRRIVIAPLQRMVRENKLCEGLTMAGRPFSINNDKSLQSIPFISKTKPLDTTTTSEPFTPKPR</sequence>
<dbReference type="OrthoDB" id="3552652at2759"/>